<dbReference type="EMBL" id="PYDT01000001">
    <property type="protein sequence ID" value="THU74524.1"/>
    <property type="molecule type" value="Genomic_DNA"/>
</dbReference>
<gene>
    <name evidence="2" type="ORF">C4D60_Mb04t34270</name>
</gene>
<keyword evidence="3" id="KW-1185">Reference proteome</keyword>
<feature type="region of interest" description="Disordered" evidence="1">
    <location>
        <begin position="1"/>
        <end position="99"/>
    </location>
</feature>
<sequence length="179" mass="19819">MIGSNSRRKEEGRCSPDTNLQSADQIARDPARDSLNRPPVSQTRNQRNKEEDEDSDPIGSPSPPTTPGPPLQNKQGEENWKGIEGFPLSISSGVSDTKRRYPEDDFVPFRLLLSTSCLFLLSHVSSSISWEHRSIGILALSVGGSEEEGEGDKESSCDRRLIAESLPPIFELRCLRRAI</sequence>
<evidence type="ECO:0000256" key="1">
    <source>
        <dbReference type="SAM" id="MobiDB-lite"/>
    </source>
</evidence>
<accession>A0A4S8KGP1</accession>
<organism evidence="2 3">
    <name type="scientific">Musa balbisiana</name>
    <name type="common">Banana</name>
    <dbReference type="NCBI Taxonomy" id="52838"/>
    <lineage>
        <taxon>Eukaryota</taxon>
        <taxon>Viridiplantae</taxon>
        <taxon>Streptophyta</taxon>
        <taxon>Embryophyta</taxon>
        <taxon>Tracheophyta</taxon>
        <taxon>Spermatophyta</taxon>
        <taxon>Magnoliopsida</taxon>
        <taxon>Liliopsida</taxon>
        <taxon>Zingiberales</taxon>
        <taxon>Musaceae</taxon>
        <taxon>Musa</taxon>
    </lineage>
</organism>
<dbReference type="AlphaFoldDB" id="A0A4S8KGP1"/>
<protein>
    <submittedName>
        <fullName evidence="2">Uncharacterized protein</fullName>
    </submittedName>
</protein>
<name>A0A4S8KGP1_MUSBA</name>
<feature type="compositionally biased region" description="Pro residues" evidence="1">
    <location>
        <begin position="60"/>
        <end position="70"/>
    </location>
</feature>
<dbReference type="Proteomes" id="UP000317650">
    <property type="component" value="Chromosome 4"/>
</dbReference>
<evidence type="ECO:0000313" key="3">
    <source>
        <dbReference type="Proteomes" id="UP000317650"/>
    </source>
</evidence>
<comment type="caution">
    <text evidence="2">The sequence shown here is derived from an EMBL/GenBank/DDBJ whole genome shotgun (WGS) entry which is preliminary data.</text>
</comment>
<feature type="compositionally biased region" description="Basic and acidic residues" evidence="1">
    <location>
        <begin position="26"/>
        <end position="35"/>
    </location>
</feature>
<proteinExistence type="predicted"/>
<reference evidence="2 3" key="1">
    <citation type="journal article" date="2019" name="Nat. Plants">
        <title>Genome sequencing of Musa balbisiana reveals subgenome evolution and function divergence in polyploid bananas.</title>
        <authorList>
            <person name="Yao X."/>
        </authorList>
    </citation>
    <scope>NUCLEOTIDE SEQUENCE [LARGE SCALE GENOMIC DNA]</scope>
    <source>
        <strain evidence="3">cv. DH-PKW</strain>
        <tissue evidence="2">Leaves</tissue>
    </source>
</reference>
<evidence type="ECO:0000313" key="2">
    <source>
        <dbReference type="EMBL" id="THU74524.1"/>
    </source>
</evidence>